<proteinExistence type="predicted"/>
<dbReference type="AlphaFoldDB" id="A0A0F5YFE8"/>
<evidence type="ECO:0000313" key="7">
    <source>
        <dbReference type="Proteomes" id="UP000033607"/>
    </source>
</evidence>
<dbReference type="SMART" id="SM00823">
    <property type="entry name" value="PKS_PP"/>
    <property type="match status" value="1"/>
</dbReference>
<sequence length="158" mass="17610">MQLLNESLNGKTAPEPTGMKLNPQSPVDSPALSQDAQAIQVWLIAQLAERLGLEIDEIDLNEDFANYGLNSIEAVNLSGDLENILGRRLPPTILWDYPNIATLSEYLAEDTSRDASIKPQRNPIPPEKAEELLERLDQMSDQEVDDLLNSMLSEEESH</sequence>
<evidence type="ECO:0000259" key="4">
    <source>
        <dbReference type="PROSITE" id="PS50075"/>
    </source>
</evidence>
<reference evidence="5 7" key="1">
    <citation type="submission" date="2015-06" db="EMBL/GenBank/DDBJ databases">
        <title>Draft genome assembly of filamentous brackish cyanobacterium Limnoraphis robusta strain CS-951.</title>
        <authorList>
            <person name="Willis A."/>
            <person name="Parks M."/>
            <person name="Burford M.A."/>
        </authorList>
    </citation>
    <scope>NUCLEOTIDE SEQUENCE [LARGE SCALE GENOMIC DNA]</scope>
    <source>
        <strain evidence="5 7">CS-951</strain>
    </source>
</reference>
<dbReference type="PROSITE" id="PS50075">
    <property type="entry name" value="CARRIER"/>
    <property type="match status" value="1"/>
</dbReference>
<dbReference type="InterPro" id="IPR020806">
    <property type="entry name" value="PKS_PP-bd"/>
</dbReference>
<name>A0A0F5YFE8_9CYAN</name>
<accession>A0A0F5YFE8</accession>
<dbReference type="SMART" id="SM01294">
    <property type="entry name" value="PKS_PP_betabranch"/>
    <property type="match status" value="1"/>
</dbReference>
<dbReference type="Pfam" id="PF00550">
    <property type="entry name" value="PP-binding"/>
    <property type="match status" value="1"/>
</dbReference>
<dbReference type="SUPFAM" id="SSF47336">
    <property type="entry name" value="ACP-like"/>
    <property type="match status" value="1"/>
</dbReference>
<comment type="caution">
    <text evidence="5">The sequence shown here is derived from an EMBL/GenBank/DDBJ whole genome shotgun (WGS) entry which is preliminary data.</text>
</comment>
<feature type="region of interest" description="Disordered" evidence="3">
    <location>
        <begin position="135"/>
        <end position="158"/>
    </location>
</feature>
<organism evidence="5 7">
    <name type="scientific">Limnoraphis robusta CS-951</name>
    <dbReference type="NCBI Taxonomy" id="1637645"/>
    <lineage>
        <taxon>Bacteria</taxon>
        <taxon>Bacillati</taxon>
        <taxon>Cyanobacteriota</taxon>
        <taxon>Cyanophyceae</taxon>
        <taxon>Oscillatoriophycideae</taxon>
        <taxon>Oscillatoriales</taxon>
        <taxon>Sirenicapillariaceae</taxon>
        <taxon>Limnoraphis</taxon>
    </lineage>
</organism>
<gene>
    <name evidence="5" type="ORF">WN50_16975</name>
    <name evidence="6" type="ORF">WN50_34420</name>
</gene>
<dbReference type="PATRIC" id="fig|1637645.4.peg.1531"/>
<feature type="region of interest" description="Disordered" evidence="3">
    <location>
        <begin position="1"/>
        <end position="30"/>
    </location>
</feature>
<keyword evidence="1" id="KW-0596">Phosphopantetheine</keyword>
<dbReference type="InterPro" id="IPR036736">
    <property type="entry name" value="ACP-like_sf"/>
</dbReference>
<evidence type="ECO:0000256" key="3">
    <source>
        <dbReference type="SAM" id="MobiDB-lite"/>
    </source>
</evidence>
<keyword evidence="2" id="KW-0597">Phosphoprotein</keyword>
<dbReference type="RefSeq" id="WP_046279758.1">
    <property type="nucleotide sequence ID" value="NZ_LATL02000078.1"/>
</dbReference>
<feature type="compositionally biased region" description="Polar residues" evidence="3">
    <location>
        <begin position="1"/>
        <end position="10"/>
    </location>
</feature>
<dbReference type="EMBL" id="LATL02000131">
    <property type="protein sequence ID" value="KMW70554.1"/>
    <property type="molecule type" value="Genomic_DNA"/>
</dbReference>
<dbReference type="InterPro" id="IPR009081">
    <property type="entry name" value="PP-bd_ACP"/>
</dbReference>
<dbReference type="Proteomes" id="UP000033607">
    <property type="component" value="Unassembled WGS sequence"/>
</dbReference>
<dbReference type="GO" id="GO:0031177">
    <property type="term" value="F:phosphopantetheine binding"/>
    <property type="evidence" value="ECO:0007669"/>
    <property type="project" value="InterPro"/>
</dbReference>
<evidence type="ECO:0000313" key="5">
    <source>
        <dbReference type="EMBL" id="KKD36955.1"/>
    </source>
</evidence>
<dbReference type="EMBL" id="LATL02000078">
    <property type="protein sequence ID" value="KKD36955.1"/>
    <property type="molecule type" value="Genomic_DNA"/>
</dbReference>
<evidence type="ECO:0000256" key="2">
    <source>
        <dbReference type="ARBA" id="ARBA00022553"/>
    </source>
</evidence>
<evidence type="ECO:0000256" key="1">
    <source>
        <dbReference type="ARBA" id="ARBA00022450"/>
    </source>
</evidence>
<feature type="domain" description="Carrier" evidence="4">
    <location>
        <begin position="34"/>
        <end position="111"/>
    </location>
</feature>
<evidence type="ECO:0000313" key="6">
    <source>
        <dbReference type="EMBL" id="KMW70554.1"/>
    </source>
</evidence>
<dbReference type="OrthoDB" id="425617at2"/>
<protein>
    <submittedName>
        <fullName evidence="5">Phosphopantetheine-binding protein</fullName>
    </submittedName>
</protein>
<dbReference type="Gene3D" id="1.10.1200.10">
    <property type="entry name" value="ACP-like"/>
    <property type="match status" value="1"/>
</dbReference>